<organism evidence="1 2">
    <name type="scientific">Halorubrum persicum</name>
    <dbReference type="NCBI Taxonomy" id="1383844"/>
    <lineage>
        <taxon>Archaea</taxon>
        <taxon>Methanobacteriati</taxon>
        <taxon>Methanobacteriota</taxon>
        <taxon>Stenosarchaea group</taxon>
        <taxon>Halobacteria</taxon>
        <taxon>Halobacteriales</taxon>
        <taxon>Haloferacaceae</taxon>
        <taxon>Halorubrum</taxon>
    </lineage>
</organism>
<proteinExistence type="predicted"/>
<name>A0A2G1WG12_9EURY</name>
<dbReference type="Proteomes" id="UP000222824">
    <property type="component" value="Unassembled WGS sequence"/>
</dbReference>
<protein>
    <submittedName>
        <fullName evidence="1">Uncharacterized protein</fullName>
    </submittedName>
</protein>
<accession>A0A2G1WG12</accession>
<evidence type="ECO:0000313" key="1">
    <source>
        <dbReference type="EMBL" id="PHQ37921.1"/>
    </source>
</evidence>
<gene>
    <name evidence="1" type="ORF">DJ69_14495</name>
</gene>
<reference evidence="1 2" key="1">
    <citation type="journal article" date="2014" name="Front. Microbiol.">
        <title>Population and genomic analysis of the genus Halorubrum.</title>
        <authorList>
            <person name="Fullmer M.S."/>
            <person name="Soucy S.M."/>
            <person name="Swithers K.S."/>
            <person name="Makkay A.M."/>
            <person name="Wheeler R."/>
            <person name="Ventosa A."/>
            <person name="Gogarten J.P."/>
            <person name="Papke R.T."/>
        </authorList>
    </citation>
    <scope>NUCLEOTIDE SEQUENCE [LARGE SCALE GENOMIC DNA]</scope>
    <source>
        <strain evidence="1 2">C49</strain>
    </source>
</reference>
<dbReference type="AlphaFoldDB" id="A0A2G1WG12"/>
<dbReference type="Pfam" id="PF24366">
    <property type="entry name" value="DUF7522"/>
    <property type="match status" value="1"/>
</dbReference>
<dbReference type="OrthoDB" id="199238at2157"/>
<evidence type="ECO:0000313" key="2">
    <source>
        <dbReference type="Proteomes" id="UP000222824"/>
    </source>
</evidence>
<dbReference type="RefSeq" id="WP_099256279.1">
    <property type="nucleotide sequence ID" value="NZ_NHOA01000135.1"/>
</dbReference>
<dbReference type="InterPro" id="IPR055944">
    <property type="entry name" value="DUF7522"/>
</dbReference>
<keyword evidence="2" id="KW-1185">Reference proteome</keyword>
<sequence length="120" mass="13631">MSLIGEAILEFDGPTPRIVADLRSVSFEVEHVRENVKDRYSDADLDEAYQLVMSNQITGDDFKELVGRSQYRAQTLFFDDLAVFLFPSDRYDAVFASFDYDDDFPVSALVSAVSDAQRKE</sequence>
<dbReference type="EMBL" id="NHOA01000135">
    <property type="protein sequence ID" value="PHQ37921.1"/>
    <property type="molecule type" value="Genomic_DNA"/>
</dbReference>
<comment type="caution">
    <text evidence="1">The sequence shown here is derived from an EMBL/GenBank/DDBJ whole genome shotgun (WGS) entry which is preliminary data.</text>
</comment>